<protein>
    <submittedName>
        <fullName evidence="1">Uncharacterized protein</fullName>
    </submittedName>
</protein>
<accession>X1AJ46</accession>
<comment type="caution">
    <text evidence="1">The sequence shown here is derived from an EMBL/GenBank/DDBJ whole genome shotgun (WGS) entry which is preliminary data.</text>
</comment>
<reference evidence="1" key="1">
    <citation type="journal article" date="2014" name="Front. Microbiol.">
        <title>High frequency of phylogenetically diverse reductive dehalogenase-homologous genes in deep subseafloor sedimentary metagenomes.</title>
        <authorList>
            <person name="Kawai M."/>
            <person name="Futagami T."/>
            <person name="Toyoda A."/>
            <person name="Takaki Y."/>
            <person name="Nishi S."/>
            <person name="Hori S."/>
            <person name="Arai W."/>
            <person name="Tsubouchi T."/>
            <person name="Morono Y."/>
            <person name="Uchiyama I."/>
            <person name="Ito T."/>
            <person name="Fujiyama A."/>
            <person name="Inagaki F."/>
            <person name="Takami H."/>
        </authorList>
    </citation>
    <scope>NUCLEOTIDE SEQUENCE</scope>
    <source>
        <strain evidence="1">Expedition CK06-06</strain>
    </source>
</reference>
<feature type="non-terminal residue" evidence="1">
    <location>
        <position position="1"/>
    </location>
</feature>
<organism evidence="1">
    <name type="scientific">marine sediment metagenome</name>
    <dbReference type="NCBI Taxonomy" id="412755"/>
    <lineage>
        <taxon>unclassified sequences</taxon>
        <taxon>metagenomes</taxon>
        <taxon>ecological metagenomes</taxon>
    </lineage>
</organism>
<dbReference type="EMBL" id="BART01003165">
    <property type="protein sequence ID" value="GAG72628.1"/>
    <property type="molecule type" value="Genomic_DNA"/>
</dbReference>
<sequence>DLSQFEDFFLYYKEMDFLNLNDSEDFEKISDNREKCYYLALSKLLSLLSLYRGMGDEVVIFNEFNQLLNYSDKMGFFIEVKKIPFRFKIIAQLHIDGIRKGLIGRIFVFIRFFNKYNLFERNLSKDELEIIKTIKKNDKALIANLKDLFGHLSDSLIFYSCKIMPYDLLLSNKERLREIQNHREYRLELRGRYSLDYLKTWTDWYIMYGLSVRNLGSIQNFIDNLEKNYDGSKKALEFEIIYRTFYFDDDEDHEFHEIKKHFVTPENILKNKDKILEKDNYKFYSISMVLLGGLGPQGLGFTYSTPRGEIVEICSDQKENEAIIIKFKQYLKRKFLAKLEKEMEKLDIKNNVRKKVINYLSKTLNPKNLISYYDKDLILRRIRNFIYQIDEF</sequence>
<feature type="non-terminal residue" evidence="1">
    <location>
        <position position="392"/>
    </location>
</feature>
<name>X1AJ46_9ZZZZ</name>
<evidence type="ECO:0000313" key="1">
    <source>
        <dbReference type="EMBL" id="GAG72628.1"/>
    </source>
</evidence>
<dbReference type="AlphaFoldDB" id="X1AJ46"/>
<proteinExistence type="predicted"/>
<gene>
    <name evidence="1" type="ORF">S01H4_08964</name>
</gene>